<dbReference type="VEuPathDB" id="FungiDB:BCV72DRAFT_8652"/>
<keyword evidence="8" id="KW-0560">Oxidoreductase</keyword>
<evidence type="ECO:0000256" key="8">
    <source>
        <dbReference type="ARBA" id="ARBA00023002"/>
    </source>
</evidence>
<evidence type="ECO:0000256" key="10">
    <source>
        <dbReference type="ARBA" id="ARBA00023065"/>
    </source>
</evidence>
<comment type="subcellular location">
    <subcellularLocation>
        <location evidence="1">Mitochondrion</location>
    </subcellularLocation>
</comment>
<evidence type="ECO:0000256" key="3">
    <source>
        <dbReference type="ARBA" id="ARBA00013107"/>
    </source>
</evidence>
<evidence type="ECO:0000313" key="13">
    <source>
        <dbReference type="EMBL" id="ORE10646.1"/>
    </source>
</evidence>
<name>A0A1X0RF71_RHIZD</name>
<evidence type="ECO:0000256" key="11">
    <source>
        <dbReference type="ARBA" id="ARBA00023128"/>
    </source>
</evidence>
<dbReference type="InterPro" id="IPR020895">
    <property type="entry name" value="Frataxin_CS"/>
</dbReference>
<dbReference type="SMART" id="SM01219">
    <property type="entry name" value="Frataxin_Cyay"/>
    <property type="match status" value="1"/>
</dbReference>
<evidence type="ECO:0000256" key="4">
    <source>
        <dbReference type="ARBA" id="ARBA00022434"/>
    </source>
</evidence>
<dbReference type="EC" id="1.16.3.1" evidence="3"/>
<comment type="catalytic activity">
    <reaction evidence="12">
        <text>4 Fe(2+) + O2 + 4 H(+) = 4 Fe(3+) + 2 H2O</text>
        <dbReference type="Rhea" id="RHEA:11148"/>
        <dbReference type="ChEBI" id="CHEBI:15377"/>
        <dbReference type="ChEBI" id="CHEBI:15378"/>
        <dbReference type="ChEBI" id="CHEBI:15379"/>
        <dbReference type="ChEBI" id="CHEBI:29033"/>
        <dbReference type="ChEBI" id="CHEBI:29034"/>
        <dbReference type="EC" id="1.16.3.1"/>
    </reaction>
</comment>
<dbReference type="InterPro" id="IPR036524">
    <property type="entry name" value="Frataxin/CyaY_sf"/>
</dbReference>
<evidence type="ECO:0000256" key="2">
    <source>
        <dbReference type="ARBA" id="ARBA00008183"/>
    </source>
</evidence>
<organism evidence="13">
    <name type="scientific">Rhizopus microsporus var. microsporus</name>
    <dbReference type="NCBI Taxonomy" id="86635"/>
    <lineage>
        <taxon>Eukaryota</taxon>
        <taxon>Fungi</taxon>
        <taxon>Fungi incertae sedis</taxon>
        <taxon>Mucoromycota</taxon>
        <taxon>Mucoromycotina</taxon>
        <taxon>Mucoromycetes</taxon>
        <taxon>Mucorales</taxon>
        <taxon>Mucorineae</taxon>
        <taxon>Rhizopodaceae</taxon>
        <taxon>Rhizopus</taxon>
    </lineage>
</organism>
<evidence type="ECO:0000256" key="5">
    <source>
        <dbReference type="ARBA" id="ARBA00022448"/>
    </source>
</evidence>
<dbReference type="CDD" id="cd00503">
    <property type="entry name" value="Frataxin"/>
    <property type="match status" value="1"/>
</dbReference>
<comment type="similarity">
    <text evidence="2">Belongs to the frataxin family.</text>
</comment>
<evidence type="ECO:0000256" key="7">
    <source>
        <dbReference type="ARBA" id="ARBA00022946"/>
    </source>
</evidence>
<dbReference type="GO" id="GO:0005739">
    <property type="term" value="C:mitochondrion"/>
    <property type="evidence" value="ECO:0007669"/>
    <property type="project" value="UniProtKB-SubCell"/>
</dbReference>
<dbReference type="GO" id="GO:0004322">
    <property type="term" value="F:ferroxidase activity"/>
    <property type="evidence" value="ECO:0007669"/>
    <property type="project" value="UniProtKB-EC"/>
</dbReference>
<keyword evidence="7" id="KW-0809">Transit peptide</keyword>
<dbReference type="AlphaFoldDB" id="A0A1X0RF71"/>
<dbReference type="NCBIfam" id="TIGR03421">
    <property type="entry name" value="FeS_CyaY"/>
    <property type="match status" value="1"/>
</dbReference>
<dbReference type="SUPFAM" id="SSF55387">
    <property type="entry name" value="Frataxin/Nqo15-like"/>
    <property type="match status" value="1"/>
</dbReference>
<dbReference type="GO" id="GO:0006879">
    <property type="term" value="P:intracellular iron ion homeostasis"/>
    <property type="evidence" value="ECO:0007669"/>
    <property type="project" value="UniProtKB-KW"/>
</dbReference>
<dbReference type="EMBL" id="KV921863">
    <property type="protein sequence ID" value="ORE10646.1"/>
    <property type="molecule type" value="Genomic_DNA"/>
</dbReference>
<reference evidence="13" key="1">
    <citation type="journal article" date="2016" name="Proc. Natl. Acad. Sci. U.S.A.">
        <title>Lipid metabolic changes in an early divergent fungus govern the establishment of a mutualistic symbiosis with endobacteria.</title>
        <authorList>
            <person name="Lastovetsky O.A."/>
            <person name="Gaspar M.L."/>
            <person name="Mondo S.J."/>
            <person name="LaButti K.M."/>
            <person name="Sandor L."/>
            <person name="Grigoriev I.V."/>
            <person name="Henry S.A."/>
            <person name="Pawlowska T.E."/>
        </authorList>
    </citation>
    <scope>NUCLEOTIDE SEQUENCE [LARGE SCALE GENOMIC DNA]</scope>
    <source>
        <strain evidence="13">ATCC 52814</strain>
    </source>
</reference>
<dbReference type="NCBIfam" id="TIGR03422">
    <property type="entry name" value="mito_frataxin"/>
    <property type="match status" value="1"/>
</dbReference>
<dbReference type="InterPro" id="IPR017789">
    <property type="entry name" value="Frataxin"/>
</dbReference>
<dbReference type="PRINTS" id="PR00904">
    <property type="entry name" value="FRATAXIN"/>
</dbReference>
<dbReference type="Pfam" id="PF01491">
    <property type="entry name" value="Frataxin_Cyay"/>
    <property type="match status" value="1"/>
</dbReference>
<dbReference type="GO" id="GO:0008199">
    <property type="term" value="F:ferric iron binding"/>
    <property type="evidence" value="ECO:0007669"/>
    <property type="project" value="InterPro"/>
</dbReference>
<gene>
    <name evidence="13" type="ORF">BCV72DRAFT_8652</name>
</gene>
<dbReference type="GO" id="GO:0006826">
    <property type="term" value="P:iron ion transport"/>
    <property type="evidence" value="ECO:0007669"/>
    <property type="project" value="UniProtKB-KW"/>
</dbReference>
<dbReference type="GO" id="GO:0008198">
    <property type="term" value="F:ferrous iron binding"/>
    <property type="evidence" value="ECO:0007669"/>
    <property type="project" value="TreeGrafter"/>
</dbReference>
<dbReference type="Gene3D" id="3.30.920.10">
    <property type="entry name" value="Frataxin/CyaY"/>
    <property type="match status" value="1"/>
</dbReference>
<keyword evidence="11" id="KW-0496">Mitochondrion</keyword>
<keyword evidence="10" id="KW-0406">Ion transport</keyword>
<dbReference type="Proteomes" id="UP000242414">
    <property type="component" value="Unassembled WGS sequence"/>
</dbReference>
<dbReference type="PANTHER" id="PTHR16821:SF2">
    <property type="entry name" value="FRATAXIN, MITOCHONDRIAL"/>
    <property type="match status" value="1"/>
</dbReference>
<dbReference type="GO" id="GO:0034986">
    <property type="term" value="F:iron chaperone activity"/>
    <property type="evidence" value="ECO:0007669"/>
    <property type="project" value="TreeGrafter"/>
</dbReference>
<protein>
    <recommendedName>
        <fullName evidence="3">ferroxidase</fullName>
        <ecNumber evidence="3">1.16.3.1</ecNumber>
    </recommendedName>
</protein>
<dbReference type="PROSITE" id="PS01344">
    <property type="entry name" value="FRATAXIN_1"/>
    <property type="match status" value="1"/>
</dbReference>
<keyword evidence="4" id="KW-0409">Iron storage</keyword>
<dbReference type="InterPro" id="IPR002908">
    <property type="entry name" value="Frataxin/CyaY"/>
</dbReference>
<dbReference type="GO" id="GO:0051537">
    <property type="term" value="F:2 iron, 2 sulfur cluster binding"/>
    <property type="evidence" value="ECO:0007669"/>
    <property type="project" value="TreeGrafter"/>
</dbReference>
<sequence>MFKHLTRQTLQQAKRLSPQIALRPPSARIYARAIPRFIHNTSVSFDNSTRPTFTPTTLNTDRYHRLSDEILEHMVAKLEEIGDEIDMKGFDVEYSQGVMTLSVGEHGTYVINKQPPNHQIWLSSPVSGPQRFDYDEQHRKWFYARYNQTLDEVLNNELSKALDRKVDLLENFDPQEE</sequence>
<dbReference type="PROSITE" id="PS50810">
    <property type="entry name" value="FRATAXIN_2"/>
    <property type="match status" value="1"/>
</dbReference>
<evidence type="ECO:0000256" key="1">
    <source>
        <dbReference type="ARBA" id="ARBA00004173"/>
    </source>
</evidence>
<evidence type="ECO:0000256" key="6">
    <source>
        <dbReference type="ARBA" id="ARBA00022496"/>
    </source>
</evidence>
<evidence type="ECO:0000256" key="9">
    <source>
        <dbReference type="ARBA" id="ARBA00023004"/>
    </source>
</evidence>
<keyword evidence="9" id="KW-0408">Iron</keyword>
<dbReference type="GO" id="GO:0016226">
    <property type="term" value="P:iron-sulfur cluster assembly"/>
    <property type="evidence" value="ECO:0007669"/>
    <property type="project" value="InterPro"/>
</dbReference>
<proteinExistence type="inferred from homology"/>
<keyword evidence="6" id="KW-0410">Iron transport</keyword>
<dbReference type="OrthoDB" id="1897642at2759"/>
<dbReference type="PANTHER" id="PTHR16821">
    <property type="entry name" value="FRATAXIN"/>
    <property type="match status" value="1"/>
</dbReference>
<accession>A0A1X0RF71</accession>
<evidence type="ECO:0000256" key="12">
    <source>
        <dbReference type="ARBA" id="ARBA00047990"/>
    </source>
</evidence>
<keyword evidence="5" id="KW-0813">Transport</keyword>